<evidence type="ECO:0000256" key="1">
    <source>
        <dbReference type="ARBA" id="ARBA00022617"/>
    </source>
</evidence>
<evidence type="ECO:0000256" key="2">
    <source>
        <dbReference type="ARBA" id="ARBA00022723"/>
    </source>
</evidence>
<dbReference type="InParanoid" id="A0A4S2MI27"/>
<evidence type="ECO:0000256" key="3">
    <source>
        <dbReference type="ARBA" id="ARBA00023004"/>
    </source>
</evidence>
<keyword evidence="8" id="KW-1185">Reference proteome</keyword>
<dbReference type="PANTHER" id="PTHR46237:SF1">
    <property type="entry name" value="CYTOCHROME B5 REDUCTASE 4"/>
    <property type="match status" value="1"/>
</dbReference>
<evidence type="ECO:0000256" key="5">
    <source>
        <dbReference type="SAM" id="MobiDB-lite"/>
    </source>
</evidence>
<accession>A0A4S2MI27</accession>
<feature type="region of interest" description="Disordered" evidence="5">
    <location>
        <begin position="15"/>
        <end position="135"/>
    </location>
</feature>
<dbReference type="GO" id="GO:0046872">
    <property type="term" value="F:metal ion binding"/>
    <property type="evidence" value="ECO:0007669"/>
    <property type="project" value="UniProtKB-UniRule"/>
</dbReference>
<dbReference type="STRING" id="341454.A0A4S2MI27"/>
<dbReference type="GO" id="GO:0005737">
    <property type="term" value="C:cytoplasm"/>
    <property type="evidence" value="ECO:0007669"/>
    <property type="project" value="TreeGrafter"/>
</dbReference>
<sequence>MWPFLNILAEKSGKAVHHSRIPTLRSPPPPSFSLPVFDELPHTSESEGDTTPKALKPSASSLSVPKISLDDEIDDDDAPSSFPAMNSAQRAAGSSNSLSALPRRPQSMLPPPRPSRNPNAAARARANPNSGGLQVRGVGAAGVAATSGLTLPGTRPGAASARSNARKSSRRIILEPGHSPLDWARLQRSGVDLRGVPFSHMIKVPPSLLAQHGRGADQVWMAIENKVYNVSAYMPFHPGGDKELLRGAGRDATKIFMDTHPWVNYGQMLDQCLIGILVSEEEAAAESESQWEEMD</sequence>
<dbReference type="PROSITE" id="PS00191">
    <property type="entry name" value="CYTOCHROME_B5_1"/>
    <property type="match status" value="1"/>
</dbReference>
<evidence type="ECO:0000313" key="8">
    <source>
        <dbReference type="Proteomes" id="UP000298138"/>
    </source>
</evidence>
<dbReference type="GO" id="GO:0020037">
    <property type="term" value="F:heme binding"/>
    <property type="evidence" value="ECO:0007669"/>
    <property type="project" value="UniProtKB-UniRule"/>
</dbReference>
<keyword evidence="2 4" id="KW-0479">Metal-binding</keyword>
<feature type="region of interest" description="Disordered" evidence="5">
    <location>
        <begin position="147"/>
        <end position="169"/>
    </location>
</feature>
<dbReference type="InterPro" id="IPR001199">
    <property type="entry name" value="Cyt_B5-like_heme/steroid-bd"/>
</dbReference>
<gene>
    <name evidence="7" type="ORF">EX30DRAFT_375502</name>
</gene>
<organism evidence="7 8">
    <name type="scientific">Ascodesmis nigricans</name>
    <dbReference type="NCBI Taxonomy" id="341454"/>
    <lineage>
        <taxon>Eukaryota</taxon>
        <taxon>Fungi</taxon>
        <taxon>Dikarya</taxon>
        <taxon>Ascomycota</taxon>
        <taxon>Pezizomycotina</taxon>
        <taxon>Pezizomycetes</taxon>
        <taxon>Pezizales</taxon>
        <taxon>Ascodesmidaceae</taxon>
        <taxon>Ascodesmis</taxon>
    </lineage>
</organism>
<feature type="compositionally biased region" description="Low complexity" evidence="5">
    <location>
        <begin position="116"/>
        <end position="135"/>
    </location>
</feature>
<dbReference type="OrthoDB" id="432299at2759"/>
<dbReference type="GO" id="GO:0004128">
    <property type="term" value="F:cytochrome-b5 reductase activity, acting on NAD(P)H"/>
    <property type="evidence" value="ECO:0007669"/>
    <property type="project" value="TreeGrafter"/>
</dbReference>
<dbReference type="PANTHER" id="PTHR46237">
    <property type="entry name" value="CYTOCHROME B5 REDUCTASE 4 FAMILY MEMBER"/>
    <property type="match status" value="1"/>
</dbReference>
<dbReference type="InterPro" id="IPR018506">
    <property type="entry name" value="Cyt_B5_heme-BS"/>
</dbReference>
<dbReference type="InterPro" id="IPR036400">
    <property type="entry name" value="Cyt_B5-like_heme/steroid_sf"/>
</dbReference>
<keyword evidence="1 4" id="KW-0349">Heme</keyword>
<dbReference type="SMART" id="SM01117">
    <property type="entry name" value="Cyt-b5"/>
    <property type="match status" value="1"/>
</dbReference>
<dbReference type="AlphaFoldDB" id="A0A4S2MI27"/>
<proteinExistence type="inferred from homology"/>
<dbReference type="EMBL" id="ML220179">
    <property type="protein sequence ID" value="TGZ76433.1"/>
    <property type="molecule type" value="Genomic_DNA"/>
</dbReference>
<evidence type="ECO:0000313" key="7">
    <source>
        <dbReference type="EMBL" id="TGZ76433.1"/>
    </source>
</evidence>
<comment type="similarity">
    <text evidence="4">Belongs to the cytochrome b5 family.</text>
</comment>
<dbReference type="InterPro" id="IPR051872">
    <property type="entry name" value="Cytochrome_b5/Flavoprotein_Rdt"/>
</dbReference>
<feature type="compositionally biased region" description="Polar residues" evidence="5">
    <location>
        <begin position="83"/>
        <end position="99"/>
    </location>
</feature>
<dbReference type="SUPFAM" id="SSF55856">
    <property type="entry name" value="Cytochrome b5-like heme/steroid binding domain"/>
    <property type="match status" value="1"/>
</dbReference>
<feature type="domain" description="Cytochrome b5 heme-binding" evidence="6">
    <location>
        <begin position="209"/>
        <end position="278"/>
    </location>
</feature>
<reference evidence="7 8" key="1">
    <citation type="submission" date="2019-04" db="EMBL/GenBank/DDBJ databases">
        <title>Comparative genomics and transcriptomics to analyze fruiting body development in filamentous ascomycetes.</title>
        <authorList>
            <consortium name="DOE Joint Genome Institute"/>
            <person name="Lutkenhaus R."/>
            <person name="Traeger S."/>
            <person name="Breuer J."/>
            <person name="Kuo A."/>
            <person name="Lipzen A."/>
            <person name="Pangilinan J."/>
            <person name="Dilworth D."/>
            <person name="Sandor L."/>
            <person name="Poggeler S."/>
            <person name="Barry K."/>
            <person name="Grigoriev I.V."/>
            <person name="Nowrousian M."/>
        </authorList>
    </citation>
    <scope>NUCLEOTIDE SEQUENCE [LARGE SCALE GENOMIC DNA]</scope>
    <source>
        <strain evidence="7 8">CBS 389.68</strain>
    </source>
</reference>
<evidence type="ECO:0000256" key="4">
    <source>
        <dbReference type="RuleBase" id="RU362121"/>
    </source>
</evidence>
<protein>
    <recommendedName>
        <fullName evidence="6">Cytochrome b5 heme-binding domain-containing protein</fullName>
    </recommendedName>
</protein>
<name>A0A4S2MI27_9PEZI</name>
<dbReference type="Gene3D" id="3.10.120.10">
    <property type="entry name" value="Cytochrome b5-like heme/steroid binding domain"/>
    <property type="match status" value="1"/>
</dbReference>
<keyword evidence="3 4" id="KW-0408">Iron</keyword>
<dbReference type="Proteomes" id="UP000298138">
    <property type="component" value="Unassembled WGS sequence"/>
</dbReference>
<dbReference type="FunFam" id="3.10.120.10:FF:000001">
    <property type="entry name" value="Cytochrome b5 reductase 4"/>
    <property type="match status" value="1"/>
</dbReference>
<dbReference type="Pfam" id="PF00173">
    <property type="entry name" value="Cyt-b5"/>
    <property type="match status" value="1"/>
</dbReference>
<dbReference type="PROSITE" id="PS50255">
    <property type="entry name" value="CYTOCHROME_B5_2"/>
    <property type="match status" value="1"/>
</dbReference>
<evidence type="ECO:0000259" key="6">
    <source>
        <dbReference type="PROSITE" id="PS50255"/>
    </source>
</evidence>